<feature type="transmembrane region" description="Helical" evidence="2">
    <location>
        <begin position="55"/>
        <end position="74"/>
    </location>
</feature>
<feature type="coiled-coil region" evidence="1">
    <location>
        <begin position="159"/>
        <end position="201"/>
    </location>
</feature>
<dbReference type="AlphaFoldDB" id="A0A133VNL6"/>
<comment type="caution">
    <text evidence="3">The sequence shown here is derived from an EMBL/GenBank/DDBJ whole genome shotgun (WGS) entry which is preliminary data.</text>
</comment>
<evidence type="ECO:0008006" key="5">
    <source>
        <dbReference type="Google" id="ProtNLM"/>
    </source>
</evidence>
<evidence type="ECO:0000313" key="4">
    <source>
        <dbReference type="Proteomes" id="UP000070175"/>
    </source>
</evidence>
<accession>A0A133VNL6</accession>
<protein>
    <recommendedName>
        <fullName evidence="5">DUF5667 domain-containing protein</fullName>
    </recommendedName>
</protein>
<evidence type="ECO:0000313" key="3">
    <source>
        <dbReference type="EMBL" id="KXB08039.1"/>
    </source>
</evidence>
<dbReference type="EMBL" id="LHYJ01000031">
    <property type="protein sequence ID" value="KXB08039.1"/>
    <property type="molecule type" value="Genomic_DNA"/>
</dbReference>
<sequence>MDEQQILKQLNRLQDEVKPREQWVNMTKRELLNSQQQKAAATLISKAFAPLQKPALALAAISLIALVLSGAVFYSPQLVKVEEPMPRISSDQAQLTASLTKLSASLTEINEGLKNLKEVEDPNETFALITTLESATEEGQRAATSLAASTENPQVLGAVGQFQESLNEIERKIQEAENQQKQQIEELIDKIENNKNYLSEEERGYLDRAQQAFDEENIGITLLFISKINN</sequence>
<organism evidence="3 4">
    <name type="scientific">candidate division MSBL1 archaeon SCGC-AAA382N08</name>
    <dbReference type="NCBI Taxonomy" id="1698285"/>
    <lineage>
        <taxon>Archaea</taxon>
        <taxon>Methanobacteriati</taxon>
        <taxon>Methanobacteriota</taxon>
        <taxon>candidate division MSBL1</taxon>
    </lineage>
</organism>
<keyword evidence="4" id="KW-1185">Reference proteome</keyword>
<keyword evidence="1" id="KW-0175">Coiled coil</keyword>
<keyword evidence="2" id="KW-1133">Transmembrane helix</keyword>
<name>A0A133VNL6_9EURY</name>
<gene>
    <name evidence="3" type="ORF">AKJ56_01970</name>
</gene>
<keyword evidence="2" id="KW-0472">Membrane</keyword>
<keyword evidence="2" id="KW-0812">Transmembrane</keyword>
<proteinExistence type="predicted"/>
<reference evidence="3 4" key="1">
    <citation type="journal article" date="2016" name="Sci. Rep.">
        <title>Metabolic traits of an uncultured archaeal lineage -MSBL1- from brine pools of the Red Sea.</title>
        <authorList>
            <person name="Mwirichia R."/>
            <person name="Alam I."/>
            <person name="Rashid M."/>
            <person name="Vinu M."/>
            <person name="Ba-Alawi W."/>
            <person name="Anthony Kamau A."/>
            <person name="Kamanda Ngugi D."/>
            <person name="Goker M."/>
            <person name="Klenk H.P."/>
            <person name="Bajic V."/>
            <person name="Stingl U."/>
        </authorList>
    </citation>
    <scope>NUCLEOTIDE SEQUENCE [LARGE SCALE GENOMIC DNA]</scope>
    <source>
        <strain evidence="3">SCGC-AAA382N08</strain>
    </source>
</reference>
<evidence type="ECO:0000256" key="2">
    <source>
        <dbReference type="SAM" id="Phobius"/>
    </source>
</evidence>
<evidence type="ECO:0000256" key="1">
    <source>
        <dbReference type="SAM" id="Coils"/>
    </source>
</evidence>
<dbReference type="Proteomes" id="UP000070175">
    <property type="component" value="Unassembled WGS sequence"/>
</dbReference>